<keyword evidence="2" id="KW-0677">Repeat</keyword>
<evidence type="ECO:0000256" key="1">
    <source>
        <dbReference type="ARBA" id="ARBA00022574"/>
    </source>
</evidence>
<evidence type="ECO:0000256" key="3">
    <source>
        <dbReference type="PROSITE-ProRule" id="PRU00221"/>
    </source>
</evidence>
<protein>
    <submittedName>
        <fullName evidence="5">Uncharacterized protein</fullName>
    </submittedName>
</protein>
<name>A0AAV2YZJ4_9STRA</name>
<feature type="repeat" description="WD" evidence="3">
    <location>
        <begin position="107"/>
        <end position="142"/>
    </location>
</feature>
<evidence type="ECO:0000256" key="2">
    <source>
        <dbReference type="ARBA" id="ARBA00022737"/>
    </source>
</evidence>
<reference evidence="5" key="1">
    <citation type="submission" date="2022-11" db="EMBL/GenBank/DDBJ databases">
        <authorList>
            <person name="Morgan W.R."/>
            <person name="Tartar A."/>
        </authorList>
    </citation>
    <scope>NUCLEOTIDE SEQUENCE</scope>
    <source>
        <strain evidence="5">ARSEF 373</strain>
    </source>
</reference>
<evidence type="ECO:0000256" key="4">
    <source>
        <dbReference type="SAM" id="Coils"/>
    </source>
</evidence>
<dbReference type="SUPFAM" id="SSF50978">
    <property type="entry name" value="WD40 repeat-like"/>
    <property type="match status" value="1"/>
</dbReference>
<feature type="repeat" description="WD" evidence="3">
    <location>
        <begin position="152"/>
        <end position="193"/>
    </location>
</feature>
<feature type="coiled-coil region" evidence="4">
    <location>
        <begin position="11"/>
        <end position="45"/>
    </location>
</feature>
<dbReference type="Gene3D" id="2.130.10.10">
    <property type="entry name" value="YVTN repeat-like/Quinoprotein amine dehydrogenase"/>
    <property type="match status" value="1"/>
</dbReference>
<dbReference type="PROSITE" id="PS50082">
    <property type="entry name" value="WD_REPEATS_2"/>
    <property type="match status" value="3"/>
</dbReference>
<dbReference type="PANTHER" id="PTHR22847:SF637">
    <property type="entry name" value="WD REPEAT DOMAIN 5B"/>
    <property type="match status" value="1"/>
</dbReference>
<evidence type="ECO:0000313" key="5">
    <source>
        <dbReference type="EMBL" id="DAZ97934.1"/>
    </source>
</evidence>
<keyword evidence="4" id="KW-0175">Coiled coil</keyword>
<dbReference type="AlphaFoldDB" id="A0AAV2YZJ4"/>
<feature type="repeat" description="WD" evidence="3">
    <location>
        <begin position="234"/>
        <end position="275"/>
    </location>
</feature>
<comment type="caution">
    <text evidence="5">The sequence shown here is derived from an EMBL/GenBank/DDBJ whole genome shotgun (WGS) entry which is preliminary data.</text>
</comment>
<dbReference type="PANTHER" id="PTHR22847">
    <property type="entry name" value="WD40 REPEAT PROTEIN"/>
    <property type="match status" value="1"/>
</dbReference>
<dbReference type="PRINTS" id="PR00320">
    <property type="entry name" value="GPROTEINBRPT"/>
</dbReference>
<evidence type="ECO:0000313" key="6">
    <source>
        <dbReference type="Proteomes" id="UP001146120"/>
    </source>
</evidence>
<dbReference type="GO" id="GO:1990234">
    <property type="term" value="C:transferase complex"/>
    <property type="evidence" value="ECO:0007669"/>
    <property type="project" value="UniProtKB-ARBA"/>
</dbReference>
<reference evidence="5" key="2">
    <citation type="journal article" date="2023" name="Microbiol Resour">
        <title>Decontamination and Annotation of the Draft Genome Sequence of the Oomycete Lagenidium giganteum ARSEF 373.</title>
        <authorList>
            <person name="Morgan W.R."/>
            <person name="Tartar A."/>
        </authorList>
    </citation>
    <scope>NUCLEOTIDE SEQUENCE</scope>
    <source>
        <strain evidence="5">ARSEF 373</strain>
    </source>
</reference>
<dbReference type="PROSITE" id="PS50294">
    <property type="entry name" value="WD_REPEATS_REGION"/>
    <property type="match status" value="2"/>
</dbReference>
<keyword evidence="1 3" id="KW-0853">WD repeat</keyword>
<dbReference type="InterPro" id="IPR036322">
    <property type="entry name" value="WD40_repeat_dom_sf"/>
</dbReference>
<dbReference type="Proteomes" id="UP001146120">
    <property type="component" value="Unassembled WGS sequence"/>
</dbReference>
<accession>A0AAV2YZJ4</accession>
<keyword evidence="6" id="KW-1185">Reference proteome</keyword>
<organism evidence="5 6">
    <name type="scientific">Lagenidium giganteum</name>
    <dbReference type="NCBI Taxonomy" id="4803"/>
    <lineage>
        <taxon>Eukaryota</taxon>
        <taxon>Sar</taxon>
        <taxon>Stramenopiles</taxon>
        <taxon>Oomycota</taxon>
        <taxon>Peronosporomycetes</taxon>
        <taxon>Pythiales</taxon>
        <taxon>Pythiaceae</taxon>
    </lineage>
</organism>
<dbReference type="InterPro" id="IPR020472">
    <property type="entry name" value="WD40_PAC1"/>
</dbReference>
<sequence>MASEAHLRAQYESLLKESKALKHNVDKLERENHDLKRSVYELTLRLDSVQNAVGSRPSIEPFQVNDLLTTAKVNSDESTDFHGNALHTSKADEYDDDGRVLFQKSELRAHTGAVYTTKFSPCGRLLASGSLDCRVLLWDATTKFNQQQIASFTQHTQLVIDVSWSNDSATLLSASYDHTVKLWDVEKNQLLNSSEVPGLVQCVSFNMTDNNQYFVGTSKSCMHLMDSRSDDCRTWQNDAMINTLYVSPDGQSVITGDSKGMIKTWDVRMDACVEDLSRMNDNGHHAISHIHASPPVDNRGGDEDGRFLAVNSYDNILRVYDRRSKLLSTSHGRDQMQLSFFVTGHKNKNWPIKSSFFRGEGYKYKLSLPTSRHSQRKLTDGDGEDYQDRRYAHAAIGLDQEPPLTISVQ</sequence>
<dbReference type="SMART" id="SM00320">
    <property type="entry name" value="WD40"/>
    <property type="match status" value="4"/>
</dbReference>
<dbReference type="Pfam" id="PF00400">
    <property type="entry name" value="WD40"/>
    <property type="match status" value="3"/>
</dbReference>
<dbReference type="EMBL" id="DAKRPA010000120">
    <property type="protein sequence ID" value="DAZ97934.1"/>
    <property type="molecule type" value="Genomic_DNA"/>
</dbReference>
<dbReference type="InterPro" id="IPR019775">
    <property type="entry name" value="WD40_repeat_CS"/>
</dbReference>
<dbReference type="InterPro" id="IPR001680">
    <property type="entry name" value="WD40_rpt"/>
</dbReference>
<dbReference type="InterPro" id="IPR015943">
    <property type="entry name" value="WD40/YVTN_repeat-like_dom_sf"/>
</dbReference>
<dbReference type="PROSITE" id="PS00678">
    <property type="entry name" value="WD_REPEATS_1"/>
    <property type="match status" value="2"/>
</dbReference>
<gene>
    <name evidence="5" type="ORF">N0F65_006359</name>
</gene>
<proteinExistence type="predicted"/>